<protein>
    <submittedName>
        <fullName evidence="5">CUB domain-containing protein</fullName>
    </submittedName>
</protein>
<dbReference type="InterPro" id="IPR023415">
    <property type="entry name" value="LDLR_class-A_CS"/>
</dbReference>
<dbReference type="Pfam" id="PF00057">
    <property type="entry name" value="Ldl_recept_a"/>
    <property type="match status" value="1"/>
</dbReference>
<dbReference type="SUPFAM" id="SSF57424">
    <property type="entry name" value="LDL receptor-like module"/>
    <property type="match status" value="1"/>
</dbReference>
<feature type="signal peptide" evidence="3">
    <location>
        <begin position="1"/>
        <end position="23"/>
    </location>
</feature>
<feature type="disulfide bond" evidence="2">
    <location>
        <begin position="188"/>
        <end position="206"/>
    </location>
</feature>
<name>A0A1I8BI77_MELHA</name>
<accession>A0A1I8BI77</accession>
<evidence type="ECO:0000313" key="5">
    <source>
        <dbReference type="WBParaSite" id="MhA1_Contig2416.frz3.gene2"/>
    </source>
</evidence>
<sequence length="224" mass="25867">MFLYKNIIYHFLLILQFLFLINSQKTEKPIEDCGNQINPFGGRISLDGQEALIGHKIDCIWLIIGQKSSQNFSFPISSDFPHFDHISLHVDKFYLKGENLKLEIREGINFEGNILIELEGEQSTKQLIQKQSEQGFEVPPLNNLENKEIGFYVRLRGKIENISGLSIPYTYFYRWPAPPCATVEEFYCDNHKCISNILRCDGYDHCGDSSDEMCSNFKGETHIE</sequence>
<dbReference type="PANTHER" id="PTHR24652">
    <property type="entry name" value="LOW-DENSITY LIPOPROTEIN RECEPTOR CLASS A DOMAIN-CONTAINING PROTEIN 2"/>
    <property type="match status" value="1"/>
</dbReference>
<evidence type="ECO:0000256" key="2">
    <source>
        <dbReference type="PROSITE-ProRule" id="PRU00124"/>
    </source>
</evidence>
<dbReference type="PROSITE" id="PS01209">
    <property type="entry name" value="LDLRA_1"/>
    <property type="match status" value="1"/>
</dbReference>
<keyword evidence="1 2" id="KW-1015">Disulfide bond</keyword>
<evidence type="ECO:0000256" key="1">
    <source>
        <dbReference type="ARBA" id="ARBA00023157"/>
    </source>
</evidence>
<dbReference type="PANTHER" id="PTHR24652:SF69">
    <property type="entry name" value="CUB DOMAIN-CONTAINING PROTEIN"/>
    <property type="match status" value="1"/>
</dbReference>
<dbReference type="CDD" id="cd00112">
    <property type="entry name" value="LDLa"/>
    <property type="match status" value="1"/>
</dbReference>
<feature type="chain" id="PRO_5009315836" evidence="3">
    <location>
        <begin position="24"/>
        <end position="224"/>
    </location>
</feature>
<dbReference type="AlphaFoldDB" id="A0A1I8BI77"/>
<keyword evidence="3" id="KW-0732">Signal</keyword>
<proteinExistence type="predicted"/>
<dbReference type="SMART" id="SM00192">
    <property type="entry name" value="LDLa"/>
    <property type="match status" value="1"/>
</dbReference>
<dbReference type="InterPro" id="IPR042333">
    <property type="entry name" value="LRAD2/Mig-13-like"/>
</dbReference>
<dbReference type="InterPro" id="IPR002172">
    <property type="entry name" value="LDrepeatLR_classA_rpt"/>
</dbReference>
<keyword evidence="4" id="KW-1185">Reference proteome</keyword>
<dbReference type="Proteomes" id="UP000095281">
    <property type="component" value="Unplaced"/>
</dbReference>
<evidence type="ECO:0000313" key="4">
    <source>
        <dbReference type="Proteomes" id="UP000095281"/>
    </source>
</evidence>
<dbReference type="PROSITE" id="PS50068">
    <property type="entry name" value="LDLRA_2"/>
    <property type="match status" value="1"/>
</dbReference>
<reference evidence="5" key="1">
    <citation type="submission" date="2016-11" db="UniProtKB">
        <authorList>
            <consortium name="WormBaseParasite"/>
        </authorList>
    </citation>
    <scope>IDENTIFICATION</scope>
</reference>
<comment type="caution">
    <text evidence="2">Lacks conserved residue(s) required for the propagation of feature annotation.</text>
</comment>
<dbReference type="Gene3D" id="4.10.400.10">
    <property type="entry name" value="Low-density Lipoprotein Receptor"/>
    <property type="match status" value="1"/>
</dbReference>
<dbReference type="InterPro" id="IPR036055">
    <property type="entry name" value="LDL_receptor-like_sf"/>
</dbReference>
<evidence type="ECO:0000256" key="3">
    <source>
        <dbReference type="SAM" id="SignalP"/>
    </source>
</evidence>
<dbReference type="WBParaSite" id="MhA1_Contig2416.frz3.gene2">
    <property type="protein sequence ID" value="MhA1_Contig2416.frz3.gene2"/>
    <property type="gene ID" value="MhA1_Contig2416.frz3.gene2"/>
</dbReference>
<organism evidence="4 5">
    <name type="scientific">Meloidogyne hapla</name>
    <name type="common">Root-knot nematode worm</name>
    <dbReference type="NCBI Taxonomy" id="6305"/>
    <lineage>
        <taxon>Eukaryota</taxon>
        <taxon>Metazoa</taxon>
        <taxon>Ecdysozoa</taxon>
        <taxon>Nematoda</taxon>
        <taxon>Chromadorea</taxon>
        <taxon>Rhabditida</taxon>
        <taxon>Tylenchina</taxon>
        <taxon>Tylenchomorpha</taxon>
        <taxon>Tylenchoidea</taxon>
        <taxon>Meloidogynidae</taxon>
        <taxon>Meloidogyninae</taxon>
        <taxon>Meloidogyne</taxon>
    </lineage>
</organism>